<dbReference type="PRINTS" id="PR00410">
    <property type="entry name" value="PHEHYDRXLASE"/>
</dbReference>
<feature type="domain" description="FAD-binding FR-type" evidence="11">
    <location>
        <begin position="1"/>
        <end position="106"/>
    </location>
</feature>
<keyword evidence="6" id="KW-0560">Oxidoreductase</keyword>
<organism evidence="12 13">
    <name type="scientific">Ruegeria spongiae</name>
    <dbReference type="NCBI Taxonomy" id="2942209"/>
    <lineage>
        <taxon>Bacteria</taxon>
        <taxon>Pseudomonadati</taxon>
        <taxon>Pseudomonadota</taxon>
        <taxon>Alphaproteobacteria</taxon>
        <taxon>Rhodobacterales</taxon>
        <taxon>Roseobacteraceae</taxon>
        <taxon>Ruegeria</taxon>
    </lineage>
</organism>
<dbReference type="Gene3D" id="2.40.30.10">
    <property type="entry name" value="Translation factors"/>
    <property type="match status" value="1"/>
</dbReference>
<dbReference type="InterPro" id="IPR006058">
    <property type="entry name" value="2Fe2S_fd_BS"/>
</dbReference>
<dbReference type="CDD" id="cd06214">
    <property type="entry name" value="PA_degradation_oxidoreductase_like"/>
    <property type="match status" value="1"/>
</dbReference>
<feature type="domain" description="2Fe-2S ferredoxin-type" evidence="10">
    <location>
        <begin position="272"/>
        <end position="364"/>
    </location>
</feature>
<keyword evidence="7" id="KW-0408">Iron</keyword>
<dbReference type="CDD" id="cd00207">
    <property type="entry name" value="fer2"/>
    <property type="match status" value="1"/>
</dbReference>
<comment type="caution">
    <text evidence="12">The sequence shown here is derived from an EMBL/GenBank/DDBJ whole genome shotgun (WGS) entry which is preliminary data.</text>
</comment>
<dbReference type="Pfam" id="PF00111">
    <property type="entry name" value="Fer2"/>
    <property type="match status" value="1"/>
</dbReference>
<dbReference type="InterPro" id="IPR012675">
    <property type="entry name" value="Beta-grasp_dom_sf"/>
</dbReference>
<keyword evidence="2" id="KW-0285">Flavoprotein</keyword>
<comment type="cofactor">
    <cofactor evidence="9">
        <name>[2Fe-2S] cluster</name>
        <dbReference type="ChEBI" id="CHEBI:190135"/>
    </cofactor>
</comment>
<dbReference type="InterPro" id="IPR017927">
    <property type="entry name" value="FAD-bd_FR_type"/>
</dbReference>
<protein>
    <submittedName>
        <fullName evidence="12">Ferredoxin--NADP reductase</fullName>
    </submittedName>
</protein>
<dbReference type="InterPro" id="IPR036010">
    <property type="entry name" value="2Fe-2S_ferredoxin-like_sf"/>
</dbReference>
<evidence type="ECO:0000256" key="4">
    <source>
        <dbReference type="ARBA" id="ARBA00022723"/>
    </source>
</evidence>
<dbReference type="RefSeq" id="WP_249713262.1">
    <property type="nucleotide sequence ID" value="NZ_JAMFMB010000045.1"/>
</dbReference>
<evidence type="ECO:0000313" key="13">
    <source>
        <dbReference type="Proteomes" id="UP001203880"/>
    </source>
</evidence>
<comment type="cofactor">
    <cofactor evidence="1">
        <name>FAD</name>
        <dbReference type="ChEBI" id="CHEBI:57692"/>
    </cofactor>
</comment>
<dbReference type="Proteomes" id="UP001203880">
    <property type="component" value="Unassembled WGS sequence"/>
</dbReference>
<evidence type="ECO:0000313" key="12">
    <source>
        <dbReference type="EMBL" id="MCL6285966.1"/>
    </source>
</evidence>
<gene>
    <name evidence="12" type="ORF">M3P21_20830</name>
</gene>
<dbReference type="Pfam" id="PF00175">
    <property type="entry name" value="NAD_binding_1"/>
    <property type="match status" value="1"/>
</dbReference>
<dbReference type="Pfam" id="PF00970">
    <property type="entry name" value="FAD_binding_6"/>
    <property type="match status" value="1"/>
</dbReference>
<keyword evidence="13" id="KW-1185">Reference proteome</keyword>
<evidence type="ECO:0000256" key="8">
    <source>
        <dbReference type="ARBA" id="ARBA00023014"/>
    </source>
</evidence>
<evidence type="ECO:0000256" key="3">
    <source>
        <dbReference type="ARBA" id="ARBA00022714"/>
    </source>
</evidence>
<evidence type="ECO:0000259" key="11">
    <source>
        <dbReference type="PROSITE" id="PS51384"/>
    </source>
</evidence>
<dbReference type="InterPro" id="IPR050415">
    <property type="entry name" value="MRET"/>
</dbReference>
<dbReference type="SUPFAM" id="SSF54292">
    <property type="entry name" value="2Fe-2S ferredoxin-like"/>
    <property type="match status" value="1"/>
</dbReference>
<name>A0ABT0Q7W1_9RHOB</name>
<keyword evidence="5" id="KW-0274">FAD</keyword>
<keyword evidence="8" id="KW-0411">Iron-sulfur</keyword>
<dbReference type="PROSITE" id="PS51384">
    <property type="entry name" value="FAD_FR"/>
    <property type="match status" value="1"/>
</dbReference>
<sequence>MATYPLRVVEKSIEAEDAASLYFDVPQDLKGAFSYRPGQFLTVETENEGEAIARQYSLSSTPGTHQRLRITVKKIEGGVVSPWLVDRASEGDLIEVQIPRGRFFKDINEPTHVVMLAAGSGIAPILSIGRWLLENDAGHKVTLVYGNRTPDTVILADEVENVAEKFADRCVVQHIMSRANGNWDGERGRIDREFVTKHFPEWDDRSDDLPMIFYMCGPEGFMDAAESALQQFGVPLKSIHRESFDMILEDDGDEPGLEVLGADSPGELGATTKIVAVVGGEEYEADWAEGEDILAALLRVDADVPFSCQEGTCSSCISKLTEGNIAVRPGVLQTLRQEDLDEGLTLACLSQPKSKSIRIDFDEI</sequence>
<dbReference type="InterPro" id="IPR039261">
    <property type="entry name" value="FNR_nucleotide-bd"/>
</dbReference>
<reference evidence="12" key="1">
    <citation type="submission" date="2022-05" db="EMBL/GenBank/DDBJ databases">
        <authorList>
            <person name="Park J.-S."/>
        </authorList>
    </citation>
    <scope>NUCLEOTIDE SEQUENCE</scope>
    <source>
        <strain evidence="12">2012CJ41-6</strain>
    </source>
</reference>
<evidence type="ECO:0000256" key="6">
    <source>
        <dbReference type="ARBA" id="ARBA00023002"/>
    </source>
</evidence>
<evidence type="ECO:0000256" key="2">
    <source>
        <dbReference type="ARBA" id="ARBA00022630"/>
    </source>
</evidence>
<dbReference type="SUPFAM" id="SSF63380">
    <property type="entry name" value="Riboflavin synthase domain-like"/>
    <property type="match status" value="1"/>
</dbReference>
<dbReference type="PROSITE" id="PS51085">
    <property type="entry name" value="2FE2S_FER_2"/>
    <property type="match status" value="1"/>
</dbReference>
<dbReference type="InterPro" id="IPR008333">
    <property type="entry name" value="Cbr1-like_FAD-bd_dom"/>
</dbReference>
<evidence type="ECO:0000256" key="5">
    <source>
        <dbReference type="ARBA" id="ARBA00022827"/>
    </source>
</evidence>
<keyword evidence="4" id="KW-0479">Metal-binding</keyword>
<dbReference type="PANTHER" id="PTHR47354:SF8">
    <property type="entry name" value="1,2-PHENYLACETYL-COA EPOXIDASE, SUBUNIT E"/>
    <property type="match status" value="1"/>
</dbReference>
<evidence type="ECO:0000259" key="10">
    <source>
        <dbReference type="PROSITE" id="PS51085"/>
    </source>
</evidence>
<dbReference type="Gene3D" id="3.10.20.30">
    <property type="match status" value="1"/>
</dbReference>
<dbReference type="EMBL" id="JAMFMB010000045">
    <property type="protein sequence ID" value="MCL6285966.1"/>
    <property type="molecule type" value="Genomic_DNA"/>
</dbReference>
<dbReference type="InterPro" id="IPR017938">
    <property type="entry name" value="Riboflavin_synthase-like_b-brl"/>
</dbReference>
<evidence type="ECO:0000256" key="7">
    <source>
        <dbReference type="ARBA" id="ARBA00023004"/>
    </source>
</evidence>
<proteinExistence type="predicted"/>
<dbReference type="PANTHER" id="PTHR47354">
    <property type="entry name" value="NADH OXIDOREDUCTASE HCR"/>
    <property type="match status" value="1"/>
</dbReference>
<dbReference type="InterPro" id="IPR001433">
    <property type="entry name" value="OxRdtase_FAD/NAD-bd"/>
</dbReference>
<dbReference type="InterPro" id="IPR001709">
    <property type="entry name" value="Flavoprot_Pyr_Nucl_cyt_Rdtase"/>
</dbReference>
<dbReference type="InterPro" id="IPR001041">
    <property type="entry name" value="2Fe-2S_ferredoxin-type"/>
</dbReference>
<evidence type="ECO:0000256" key="9">
    <source>
        <dbReference type="ARBA" id="ARBA00034078"/>
    </source>
</evidence>
<dbReference type="SUPFAM" id="SSF52343">
    <property type="entry name" value="Ferredoxin reductase-like, C-terminal NADP-linked domain"/>
    <property type="match status" value="1"/>
</dbReference>
<dbReference type="PROSITE" id="PS00197">
    <property type="entry name" value="2FE2S_FER_1"/>
    <property type="match status" value="1"/>
</dbReference>
<dbReference type="Gene3D" id="3.40.50.80">
    <property type="entry name" value="Nucleotide-binding domain of ferredoxin-NADP reductase (FNR) module"/>
    <property type="match status" value="1"/>
</dbReference>
<accession>A0ABT0Q7W1</accession>
<evidence type="ECO:0000256" key="1">
    <source>
        <dbReference type="ARBA" id="ARBA00001974"/>
    </source>
</evidence>
<keyword evidence="3" id="KW-0001">2Fe-2S</keyword>
<dbReference type="PRINTS" id="PR00371">
    <property type="entry name" value="FPNCR"/>
</dbReference>